<keyword evidence="1" id="KW-0812">Transmembrane</keyword>
<evidence type="ECO:0000259" key="2">
    <source>
        <dbReference type="Pfam" id="PF20862"/>
    </source>
</evidence>
<dbReference type="EMBL" id="JAABLM010000002">
    <property type="protein sequence ID" value="NBL64065.1"/>
    <property type="molecule type" value="Genomic_DNA"/>
</dbReference>
<reference evidence="4" key="1">
    <citation type="submission" date="2020-01" db="EMBL/GenBank/DDBJ databases">
        <title>Sphingomonas sp. strain CSW-10.</title>
        <authorList>
            <person name="Chen W.-M."/>
        </authorList>
    </citation>
    <scope>NUCLEOTIDE SEQUENCE [LARGE SCALE GENOMIC DNA]</scope>
    <source>
        <strain evidence="4">NST-5</strain>
    </source>
</reference>
<organism evidence="3 4">
    <name type="scientific">Flavobacterium ichthyis</name>
    <dbReference type="NCBI Taxonomy" id="2698827"/>
    <lineage>
        <taxon>Bacteria</taxon>
        <taxon>Pseudomonadati</taxon>
        <taxon>Bacteroidota</taxon>
        <taxon>Flavobacteriia</taxon>
        <taxon>Flavobacteriales</taxon>
        <taxon>Flavobacteriaceae</taxon>
        <taxon>Flavobacterium</taxon>
    </lineage>
</organism>
<evidence type="ECO:0000313" key="3">
    <source>
        <dbReference type="EMBL" id="NBL64065.1"/>
    </source>
</evidence>
<evidence type="ECO:0000313" key="4">
    <source>
        <dbReference type="Proteomes" id="UP000798602"/>
    </source>
</evidence>
<comment type="caution">
    <text evidence="3">The sequence shown here is derived from an EMBL/GenBank/DDBJ whole genome shotgun (WGS) entry which is preliminary data.</text>
</comment>
<gene>
    <name evidence="3" type="ORF">GV828_02490</name>
</gene>
<feature type="domain" description="DUF6843" evidence="2">
    <location>
        <begin position="84"/>
        <end position="172"/>
    </location>
</feature>
<accession>A0ABW9ZAE6</accession>
<dbReference type="Pfam" id="PF20862">
    <property type="entry name" value="DUF6843"/>
    <property type="match status" value="1"/>
</dbReference>
<name>A0ABW9ZAE6_9FLAO</name>
<dbReference type="RefSeq" id="WP_166535886.1">
    <property type="nucleotide sequence ID" value="NZ_JAABLM010000002.1"/>
</dbReference>
<keyword evidence="4" id="KW-1185">Reference proteome</keyword>
<keyword evidence="1" id="KW-0472">Membrane</keyword>
<feature type="transmembrane region" description="Helical" evidence="1">
    <location>
        <begin position="9"/>
        <end position="29"/>
    </location>
</feature>
<proteinExistence type="predicted"/>
<evidence type="ECO:0000256" key="1">
    <source>
        <dbReference type="SAM" id="Phobius"/>
    </source>
</evidence>
<protein>
    <recommendedName>
        <fullName evidence="2">DUF6843 domain-containing protein</fullName>
    </recommendedName>
</protein>
<dbReference type="Proteomes" id="UP000798602">
    <property type="component" value="Unassembled WGS sequence"/>
</dbReference>
<keyword evidence="1" id="KW-1133">Transmembrane helix</keyword>
<feature type="transmembrane region" description="Helical" evidence="1">
    <location>
        <begin position="35"/>
        <end position="55"/>
    </location>
</feature>
<dbReference type="InterPro" id="IPR049293">
    <property type="entry name" value="DUF6843"/>
</dbReference>
<sequence length="216" mass="24983">MRRQTNKILLWTGLITLFIGIGLNILMFVSQAWPTYLFFILCGIGLTQILIAIGFKNIKTGWQIFWGLLPFLVLYGLIEKDSASYDIFLIPDNYKGQVVIEYGVQDGAEKEFDGKWRIYRIPDNGYLKTKFTIKGNSIRLSGSKYFYVDKGGNRKEIKHYCEHCKDKDTTSVQVIYGSLGTSNDKTFQDFIIDIPNSEYKNKDYSIQKTFDRLDNE</sequence>
<feature type="transmembrane region" description="Helical" evidence="1">
    <location>
        <begin position="62"/>
        <end position="78"/>
    </location>
</feature>